<sequence length="48" mass="5456">MPYAAVLAALIALIAVAVVYRQRTPARSARHRADVEVPNLWQAWRLRD</sequence>
<organism evidence="1 2">
    <name type="scientific">Aeromicrobium panaciterrae</name>
    <dbReference type="NCBI Taxonomy" id="363861"/>
    <lineage>
        <taxon>Bacteria</taxon>
        <taxon>Bacillati</taxon>
        <taxon>Actinomycetota</taxon>
        <taxon>Actinomycetes</taxon>
        <taxon>Propionibacteriales</taxon>
        <taxon>Nocardioidaceae</taxon>
        <taxon>Aeromicrobium</taxon>
    </lineage>
</organism>
<name>A0ABU1ULH4_9ACTN</name>
<evidence type="ECO:0000313" key="1">
    <source>
        <dbReference type="EMBL" id="MDR7086021.1"/>
    </source>
</evidence>
<protein>
    <submittedName>
        <fullName evidence="1">Uncharacterized protein</fullName>
    </submittedName>
</protein>
<dbReference type="EMBL" id="JAVDWH010000001">
    <property type="protein sequence ID" value="MDR7086021.1"/>
    <property type="molecule type" value="Genomic_DNA"/>
</dbReference>
<gene>
    <name evidence="1" type="ORF">J2X11_000860</name>
</gene>
<reference evidence="1 2" key="1">
    <citation type="submission" date="2023-07" db="EMBL/GenBank/DDBJ databases">
        <title>Sorghum-associated microbial communities from plants grown in Nebraska, USA.</title>
        <authorList>
            <person name="Schachtman D."/>
        </authorList>
    </citation>
    <scope>NUCLEOTIDE SEQUENCE [LARGE SCALE GENOMIC DNA]</scope>
    <source>
        <strain evidence="1 2">BE248</strain>
    </source>
</reference>
<comment type="caution">
    <text evidence="1">The sequence shown here is derived from an EMBL/GenBank/DDBJ whole genome shotgun (WGS) entry which is preliminary data.</text>
</comment>
<accession>A0ABU1ULH4</accession>
<keyword evidence="2" id="KW-1185">Reference proteome</keyword>
<dbReference type="RefSeq" id="WP_309967141.1">
    <property type="nucleotide sequence ID" value="NZ_JAVDWH010000001.1"/>
</dbReference>
<proteinExistence type="predicted"/>
<dbReference type="Proteomes" id="UP001257739">
    <property type="component" value="Unassembled WGS sequence"/>
</dbReference>
<evidence type="ECO:0000313" key="2">
    <source>
        <dbReference type="Proteomes" id="UP001257739"/>
    </source>
</evidence>